<dbReference type="RefSeq" id="WP_091270976.1">
    <property type="nucleotide sequence ID" value="NZ_FNDK01000001.1"/>
</dbReference>
<proteinExistence type="predicted"/>
<accession>A0A1G7ZLM3</accession>
<dbReference type="Proteomes" id="UP000199163">
    <property type="component" value="Unassembled WGS sequence"/>
</dbReference>
<gene>
    <name evidence="1" type="ORF">SAMN05192534_101577</name>
</gene>
<reference evidence="1 2" key="1">
    <citation type="submission" date="2016-10" db="EMBL/GenBank/DDBJ databases">
        <authorList>
            <person name="de Groot N.N."/>
        </authorList>
    </citation>
    <scope>NUCLEOTIDE SEQUENCE [LARGE SCALE GENOMIC DNA]</scope>
    <source>
        <strain evidence="1 2">DSM 21632</strain>
    </source>
</reference>
<organism evidence="1 2">
    <name type="scientific">Alteribacillus persepolensis</name>
    <dbReference type="NCBI Taxonomy" id="568899"/>
    <lineage>
        <taxon>Bacteria</taxon>
        <taxon>Bacillati</taxon>
        <taxon>Bacillota</taxon>
        <taxon>Bacilli</taxon>
        <taxon>Bacillales</taxon>
        <taxon>Bacillaceae</taxon>
        <taxon>Alteribacillus</taxon>
    </lineage>
</organism>
<dbReference type="STRING" id="568899.SAMN05192534_101577"/>
<evidence type="ECO:0000313" key="2">
    <source>
        <dbReference type="Proteomes" id="UP000199163"/>
    </source>
</evidence>
<evidence type="ECO:0000313" key="1">
    <source>
        <dbReference type="EMBL" id="SDH09000.1"/>
    </source>
</evidence>
<sequence>MKTKTHEQLEPLHTSFLMWLNQQTYAEDEEWILERFLFVLKKIALHEQIRLDDNHNIHRRFWKGMEKAFCSHHLTKSTKPRDVFYYQFIERVLLDNHWIDKDEQRVYITKAGRRFLRQPRKQQWNNILQYIWP</sequence>
<keyword evidence="2" id="KW-1185">Reference proteome</keyword>
<dbReference type="EMBL" id="FNDK01000001">
    <property type="protein sequence ID" value="SDH09000.1"/>
    <property type="molecule type" value="Genomic_DNA"/>
</dbReference>
<protein>
    <submittedName>
        <fullName evidence="1">Uncharacterized protein</fullName>
    </submittedName>
</protein>
<name>A0A1G7ZLM3_9BACI</name>
<dbReference type="OrthoDB" id="2867593at2"/>
<dbReference type="AlphaFoldDB" id="A0A1G7ZLM3"/>